<feature type="compositionally biased region" description="Polar residues" evidence="1">
    <location>
        <begin position="347"/>
        <end position="368"/>
    </location>
</feature>
<feature type="compositionally biased region" description="Low complexity" evidence="1">
    <location>
        <begin position="147"/>
        <end position="157"/>
    </location>
</feature>
<feature type="compositionally biased region" description="Pro residues" evidence="1">
    <location>
        <begin position="225"/>
        <end position="244"/>
    </location>
</feature>
<comment type="caution">
    <text evidence="2">The sequence shown here is derived from an EMBL/GenBank/DDBJ whole genome shotgun (WGS) entry which is preliminary data.</text>
</comment>
<accession>A0A8T2PNA0</accession>
<feature type="region of interest" description="Disordered" evidence="1">
    <location>
        <begin position="453"/>
        <end position="518"/>
    </location>
</feature>
<reference evidence="2" key="1">
    <citation type="thesis" date="2021" institute="BYU ScholarsArchive" country="Provo, UT, USA">
        <title>Applications of and Algorithms for Genome Assembly and Genomic Analyses with an Emphasis on Marine Teleosts.</title>
        <authorList>
            <person name="Pickett B.D."/>
        </authorList>
    </citation>
    <scope>NUCLEOTIDE SEQUENCE</scope>
    <source>
        <strain evidence="2">HI-2016</strain>
    </source>
</reference>
<dbReference type="Proteomes" id="UP000824540">
    <property type="component" value="Unassembled WGS sequence"/>
</dbReference>
<name>A0A8T2PNA0_9TELE</name>
<feature type="compositionally biased region" description="Low complexity" evidence="1">
    <location>
        <begin position="210"/>
        <end position="224"/>
    </location>
</feature>
<dbReference type="AlphaFoldDB" id="A0A8T2PNA0"/>
<proteinExistence type="predicted"/>
<keyword evidence="3" id="KW-1185">Reference proteome</keyword>
<feature type="region of interest" description="Disordered" evidence="1">
    <location>
        <begin position="119"/>
        <end position="168"/>
    </location>
</feature>
<evidence type="ECO:0000313" key="3">
    <source>
        <dbReference type="Proteomes" id="UP000824540"/>
    </source>
</evidence>
<evidence type="ECO:0000256" key="1">
    <source>
        <dbReference type="SAM" id="MobiDB-lite"/>
    </source>
</evidence>
<feature type="compositionally biased region" description="Polar residues" evidence="1">
    <location>
        <begin position="454"/>
        <end position="484"/>
    </location>
</feature>
<protein>
    <submittedName>
        <fullName evidence="2">Uncharacterized protein</fullName>
    </submittedName>
</protein>
<dbReference type="EMBL" id="JAFBMS010000006">
    <property type="protein sequence ID" value="KAG9351767.1"/>
    <property type="molecule type" value="Genomic_DNA"/>
</dbReference>
<gene>
    <name evidence="2" type="ORF">JZ751_023018</name>
</gene>
<feature type="region of interest" description="Disordered" evidence="1">
    <location>
        <begin position="331"/>
        <end position="368"/>
    </location>
</feature>
<feature type="compositionally biased region" description="Low complexity" evidence="1">
    <location>
        <begin position="194"/>
        <end position="203"/>
    </location>
</feature>
<feature type="region of interest" description="Disordered" evidence="1">
    <location>
        <begin position="185"/>
        <end position="274"/>
    </location>
</feature>
<sequence>MVVYNVYWQAPLWTPSPLHLWNRNAPLLLGPAPHQPGLHPHNDPHLPQLEDSPQQVQLEPRDRPFLHELVLSVSPLRPGPHLLLTRGPPDPAQTSTLEPQGPCLRLTLEPPDQRLVPRANQQSCLSPQMAPPLQPQKASPMQPPMAAPLQPQKASPMQPMPPQMATPLQPQVASPVLPQMAAPLQPQMAPPMQPQMVAPLQPQMAPPMQPQMAAPLQPQMASPMQPQPASVPQPNPGLASPKPPPRSRSHHALPPEAAPSSQVNGVNGFQREAQWKHGPFDPLHSDLLSSKSWLNTQSLTRSCSLRSTPAPTPSALPMSQSLNSALQAIPGDSTQLLPPVPPRSKSQETLRASPNPFLSANQSASTNPFTGKMAVTQCRSLTPELYTQQQTLSSKSHLQRAMSAFAKAPLPGLAPPPAQAKRVQQWVTFDEDLNLPTPGRIPAAANPVLPKTALTATPTDPQTLFPSSGFDSSSWGAPSTSTFPANPPPVPSRTNPGIPQIPPRPSSSFLASKEFTER</sequence>
<evidence type="ECO:0000313" key="2">
    <source>
        <dbReference type="EMBL" id="KAG9351767.1"/>
    </source>
</evidence>
<organism evidence="2 3">
    <name type="scientific">Albula glossodonta</name>
    <name type="common">roundjaw bonefish</name>
    <dbReference type="NCBI Taxonomy" id="121402"/>
    <lineage>
        <taxon>Eukaryota</taxon>
        <taxon>Metazoa</taxon>
        <taxon>Chordata</taxon>
        <taxon>Craniata</taxon>
        <taxon>Vertebrata</taxon>
        <taxon>Euteleostomi</taxon>
        <taxon>Actinopterygii</taxon>
        <taxon>Neopterygii</taxon>
        <taxon>Teleostei</taxon>
        <taxon>Albuliformes</taxon>
        <taxon>Albulidae</taxon>
        <taxon>Albula</taxon>
    </lineage>
</organism>
<dbReference type="OrthoDB" id="1925875at2759"/>